<name>A0A4R6B3J7_9RHOB</name>
<proteinExistence type="predicted"/>
<dbReference type="EMBL" id="SMZO01000005">
    <property type="protein sequence ID" value="TDL90814.1"/>
    <property type="molecule type" value="Genomic_DNA"/>
</dbReference>
<dbReference type="RefSeq" id="WP_133341486.1">
    <property type="nucleotide sequence ID" value="NZ_SMZO01000005.1"/>
</dbReference>
<dbReference type="OrthoDB" id="7875193at2"/>
<organism evidence="2 3">
    <name type="scientific">Meridianimarinicoccus aquatilis</name>
    <dbReference type="NCBI Taxonomy" id="2552766"/>
    <lineage>
        <taxon>Bacteria</taxon>
        <taxon>Pseudomonadati</taxon>
        <taxon>Pseudomonadota</taxon>
        <taxon>Alphaproteobacteria</taxon>
        <taxon>Rhodobacterales</taxon>
        <taxon>Paracoccaceae</taxon>
        <taxon>Meridianimarinicoccus</taxon>
    </lineage>
</organism>
<evidence type="ECO:0000256" key="1">
    <source>
        <dbReference type="SAM" id="Phobius"/>
    </source>
</evidence>
<keyword evidence="1" id="KW-1133">Transmembrane helix</keyword>
<keyword evidence="3" id="KW-1185">Reference proteome</keyword>
<evidence type="ECO:0000313" key="3">
    <source>
        <dbReference type="Proteomes" id="UP000294562"/>
    </source>
</evidence>
<feature type="transmembrane region" description="Helical" evidence="1">
    <location>
        <begin position="30"/>
        <end position="49"/>
    </location>
</feature>
<dbReference type="Proteomes" id="UP000294562">
    <property type="component" value="Unassembled WGS sequence"/>
</dbReference>
<comment type="caution">
    <text evidence="2">The sequence shown here is derived from an EMBL/GenBank/DDBJ whole genome shotgun (WGS) entry which is preliminary data.</text>
</comment>
<reference evidence="2 3" key="1">
    <citation type="submission" date="2019-03" db="EMBL/GenBank/DDBJ databases">
        <title>Rhodobacteraceae bacterium SM1902, a new member of the family Rhodobacteraceae isolated from Yantai.</title>
        <authorList>
            <person name="Sun Y."/>
        </authorList>
    </citation>
    <scope>NUCLEOTIDE SEQUENCE [LARGE SCALE GENOMIC DNA]</scope>
    <source>
        <strain evidence="2 3">SM1902</strain>
    </source>
</reference>
<protein>
    <submittedName>
        <fullName evidence="2">Uncharacterized protein</fullName>
    </submittedName>
</protein>
<sequence>MAFILALLLLAAFTANVVIGAIGDAPFVSNVTEMIVLLSAAIAFSVGILQREAREQQDVENQK</sequence>
<keyword evidence="1" id="KW-0472">Membrane</keyword>
<dbReference type="AlphaFoldDB" id="A0A4R6B3J7"/>
<evidence type="ECO:0000313" key="2">
    <source>
        <dbReference type="EMBL" id="TDL90814.1"/>
    </source>
</evidence>
<accession>A0A4R6B3J7</accession>
<gene>
    <name evidence="2" type="ORF">E2L05_03375</name>
</gene>
<keyword evidence="1" id="KW-0812">Transmembrane</keyword>